<evidence type="ECO:0000256" key="8">
    <source>
        <dbReference type="ARBA" id="ARBA00023294"/>
    </source>
</evidence>
<evidence type="ECO:0000256" key="7">
    <source>
        <dbReference type="ARBA" id="ARBA00023242"/>
    </source>
</evidence>
<comment type="subcellular location">
    <subcellularLocation>
        <location evidence="1 10">Nucleus</location>
    </subcellularLocation>
</comment>
<dbReference type="PANTHER" id="PTHR31734">
    <property type="entry name" value="AUXIN-RESPONSIVE PROTEIN IAA17"/>
    <property type="match status" value="1"/>
</dbReference>
<dbReference type="GO" id="GO:0009734">
    <property type="term" value="P:auxin-activated signaling pathway"/>
    <property type="evidence" value="ECO:0007669"/>
    <property type="project" value="UniProtKB-UniRule"/>
</dbReference>
<dbReference type="AlphaFoldDB" id="A0A1Q3DF96"/>
<keyword evidence="6 10" id="KW-0804">Transcription</keyword>
<feature type="domain" description="PB1" evidence="11">
    <location>
        <begin position="95"/>
        <end position="183"/>
    </location>
</feature>
<keyword evidence="13" id="KW-1185">Reference proteome</keyword>
<dbReference type="EMBL" id="BDDD01006811">
    <property type="protein sequence ID" value="GAV90983.1"/>
    <property type="molecule type" value="Genomic_DNA"/>
</dbReference>
<dbReference type="Gene3D" id="3.10.20.90">
    <property type="entry name" value="Phosphatidylinositol 3-kinase Catalytic Subunit, Chain A, domain 1"/>
    <property type="match status" value="1"/>
</dbReference>
<dbReference type="OrthoDB" id="1900465at2759"/>
<accession>A0A1Q3DF96</accession>
<evidence type="ECO:0000259" key="11">
    <source>
        <dbReference type="PROSITE" id="PS51745"/>
    </source>
</evidence>
<evidence type="ECO:0000256" key="2">
    <source>
        <dbReference type="ARBA" id="ARBA00006728"/>
    </source>
</evidence>
<comment type="subunit">
    <text evidence="3 10">Homodimers and heterodimers.</text>
</comment>
<reference evidence="13" key="1">
    <citation type="submission" date="2016-04" db="EMBL/GenBank/DDBJ databases">
        <title>Cephalotus genome sequencing.</title>
        <authorList>
            <person name="Fukushima K."/>
            <person name="Hasebe M."/>
            <person name="Fang X."/>
        </authorList>
    </citation>
    <scope>NUCLEOTIDE SEQUENCE [LARGE SCALE GENOMIC DNA]</scope>
    <source>
        <strain evidence="13">cv. St1</strain>
    </source>
</reference>
<protein>
    <recommendedName>
        <fullName evidence="10">Auxin-responsive protein</fullName>
    </recommendedName>
</protein>
<evidence type="ECO:0000256" key="3">
    <source>
        <dbReference type="ARBA" id="ARBA00011726"/>
    </source>
</evidence>
<dbReference type="InterPro" id="IPR053793">
    <property type="entry name" value="PB1-like"/>
</dbReference>
<name>A0A1Q3DF96_CEPFO</name>
<keyword evidence="5 10" id="KW-0805">Transcription regulation</keyword>
<keyword evidence="7 10" id="KW-0539">Nucleus</keyword>
<dbReference type="STRING" id="3775.A0A1Q3DF96"/>
<dbReference type="InterPro" id="IPR003311">
    <property type="entry name" value="AUX_IAA"/>
</dbReference>
<evidence type="ECO:0000256" key="4">
    <source>
        <dbReference type="ARBA" id="ARBA00022491"/>
    </source>
</evidence>
<dbReference type="GO" id="GO:0006355">
    <property type="term" value="P:regulation of DNA-templated transcription"/>
    <property type="evidence" value="ECO:0007669"/>
    <property type="project" value="InterPro"/>
</dbReference>
<dbReference type="GO" id="GO:0005634">
    <property type="term" value="C:nucleus"/>
    <property type="evidence" value="ECO:0007669"/>
    <property type="project" value="UniProtKB-SubCell"/>
</dbReference>
<comment type="function">
    <text evidence="9">Aux/IAA proteins are short-lived transcriptional factors that function as repressors of early auxin response genes at low auxin concentrations. Repression is thought to result from the interaction with auxin response factors (ARFs), proteins that bind to the auxin-responsive promoter element (AuxRE). Formation of heterodimers with ARF proteins may alter their ability to modulate early auxin response genes expression.</text>
</comment>
<dbReference type="FunCoup" id="A0A1Q3DF96">
    <property type="interactions" value="138"/>
</dbReference>
<evidence type="ECO:0000256" key="6">
    <source>
        <dbReference type="ARBA" id="ARBA00023163"/>
    </source>
</evidence>
<keyword evidence="8 10" id="KW-0927">Auxin signaling pathway</keyword>
<sequence length="193" mass="22171">MDSNASGFYVNRSSLHSFQFQPKQEDGIIDLGLSLRALQPEIYHSSGHGMEGYGDIIDWTHQADSKLKSSNTRYRRLMPEECDDEAEGIQSKERWAYVKVNMDGVVVGRKICIVDHSGFSSLVFQIEDMFGRHAANGLRLFQASSIYSLFYKDRDENWRAVGDVPWKEFIECVRRLRIARKDEALLFSSSTFN</sequence>
<proteinExistence type="inferred from homology"/>
<evidence type="ECO:0000256" key="9">
    <source>
        <dbReference type="ARBA" id="ARBA00025283"/>
    </source>
</evidence>
<keyword evidence="4 10" id="KW-0678">Repressor</keyword>
<evidence type="ECO:0000313" key="13">
    <source>
        <dbReference type="Proteomes" id="UP000187406"/>
    </source>
</evidence>
<comment type="caution">
    <text evidence="12">The sequence shown here is derived from an EMBL/GenBank/DDBJ whole genome shotgun (WGS) entry which is preliminary data.</text>
</comment>
<evidence type="ECO:0000313" key="12">
    <source>
        <dbReference type="EMBL" id="GAV90983.1"/>
    </source>
</evidence>
<dbReference type="SUPFAM" id="SSF54277">
    <property type="entry name" value="CAD &amp; PB1 domains"/>
    <property type="match status" value="1"/>
</dbReference>
<dbReference type="Proteomes" id="UP000187406">
    <property type="component" value="Unassembled WGS sequence"/>
</dbReference>
<dbReference type="InterPro" id="IPR033389">
    <property type="entry name" value="AUX/IAA_dom"/>
</dbReference>
<gene>
    <name evidence="12" type="ORF">CFOL_v3_34383</name>
</gene>
<evidence type="ECO:0000256" key="10">
    <source>
        <dbReference type="RuleBase" id="RU004549"/>
    </source>
</evidence>
<dbReference type="PANTHER" id="PTHR31734:SF114">
    <property type="entry name" value="AUXIN-RESPONSIVE PROTEIN IAA32"/>
    <property type="match status" value="1"/>
</dbReference>
<evidence type="ECO:0000256" key="1">
    <source>
        <dbReference type="ARBA" id="ARBA00004123"/>
    </source>
</evidence>
<organism evidence="12 13">
    <name type="scientific">Cephalotus follicularis</name>
    <name type="common">Albany pitcher plant</name>
    <dbReference type="NCBI Taxonomy" id="3775"/>
    <lineage>
        <taxon>Eukaryota</taxon>
        <taxon>Viridiplantae</taxon>
        <taxon>Streptophyta</taxon>
        <taxon>Embryophyta</taxon>
        <taxon>Tracheophyta</taxon>
        <taxon>Spermatophyta</taxon>
        <taxon>Magnoliopsida</taxon>
        <taxon>eudicotyledons</taxon>
        <taxon>Gunneridae</taxon>
        <taxon>Pentapetalae</taxon>
        <taxon>rosids</taxon>
        <taxon>fabids</taxon>
        <taxon>Oxalidales</taxon>
        <taxon>Cephalotaceae</taxon>
        <taxon>Cephalotus</taxon>
    </lineage>
</organism>
<dbReference type="Pfam" id="PF02309">
    <property type="entry name" value="AUX_IAA"/>
    <property type="match status" value="1"/>
</dbReference>
<dbReference type="PROSITE" id="PS51745">
    <property type="entry name" value="PB1"/>
    <property type="match status" value="1"/>
</dbReference>
<dbReference type="InParanoid" id="A0A1Q3DF96"/>
<evidence type="ECO:0000256" key="5">
    <source>
        <dbReference type="ARBA" id="ARBA00023015"/>
    </source>
</evidence>
<comment type="similarity">
    <text evidence="2 10">Belongs to the Aux/IAA family.</text>
</comment>